<feature type="compositionally biased region" description="Polar residues" evidence="1">
    <location>
        <begin position="412"/>
        <end position="424"/>
    </location>
</feature>
<dbReference type="OrthoDB" id="3564804at2759"/>
<dbReference type="Proteomes" id="UP000481288">
    <property type="component" value="Unassembled WGS sequence"/>
</dbReference>
<keyword evidence="3" id="KW-1185">Reference proteome</keyword>
<dbReference type="EMBL" id="QGMG01000564">
    <property type="protein sequence ID" value="TVY52701.1"/>
    <property type="molecule type" value="Genomic_DNA"/>
</dbReference>
<accession>A0A7D8YQZ2</accession>
<protein>
    <submittedName>
        <fullName evidence="2">Uncharacterized protein</fullName>
    </submittedName>
</protein>
<comment type="caution">
    <text evidence="2">The sequence shown here is derived from an EMBL/GenBank/DDBJ whole genome shotgun (WGS) entry which is preliminary data.</text>
</comment>
<reference evidence="2 3" key="1">
    <citation type="submission" date="2018-05" db="EMBL/GenBank/DDBJ databases">
        <title>Whole genome sequencing for identification of molecular markers to develop diagnostic detection tools for the regulated plant pathogen Lachnellula willkommii.</title>
        <authorList>
            <person name="Giroux E."/>
            <person name="Bilodeau G."/>
        </authorList>
    </citation>
    <scope>NUCLEOTIDE SEQUENCE [LARGE SCALE GENOMIC DNA]</scope>
    <source>
        <strain evidence="2 3">CBS 625.97</strain>
    </source>
</reference>
<feature type="region of interest" description="Disordered" evidence="1">
    <location>
        <begin position="401"/>
        <end position="424"/>
    </location>
</feature>
<proteinExistence type="predicted"/>
<evidence type="ECO:0000313" key="3">
    <source>
        <dbReference type="Proteomes" id="UP000481288"/>
    </source>
</evidence>
<organism evidence="2 3">
    <name type="scientific">Lachnellula cervina</name>
    <dbReference type="NCBI Taxonomy" id="1316786"/>
    <lineage>
        <taxon>Eukaryota</taxon>
        <taxon>Fungi</taxon>
        <taxon>Dikarya</taxon>
        <taxon>Ascomycota</taxon>
        <taxon>Pezizomycotina</taxon>
        <taxon>Leotiomycetes</taxon>
        <taxon>Helotiales</taxon>
        <taxon>Lachnaceae</taxon>
        <taxon>Lachnellula</taxon>
    </lineage>
</organism>
<sequence length="424" mass="48880">MRRNNCVRIRFFVRRKSKLPITSKTLTIVRRSQTYCNEVSNTVLWNLTIDTSLVTRGTISHLTNRNTKGIMIVNTIKGAITTGDNFLNPSEFEGMVPAPLDDKIITKQMTDLGKLYNDKLRYGGGRYDMINIKLTIFYENCKTANFPTHLYHRAFPYMLKDDAAAFFYQFLAGKHLNLPSLIKRIKSKFETKERQKRYVREWQTTTLETIGLETKNEAKDQLECLQILFTKLAMIQNGLPPNQQGMENLRDKVIEACRTMEELFALSYEWLYQIRWNQRQIGRSLQDSVSSISLKTGITRITLIEAIQEEADHVGTQQNQRQRPMANADLIRIDLWISHRGCWSITHTSDERKAAYAKFKEKTHDPNALKAKYNSFLAEMEGISGLNSDDDDAIYEGYMMDEEKDNPDSDGNDSGHTSLGSFFT</sequence>
<evidence type="ECO:0000256" key="1">
    <source>
        <dbReference type="SAM" id="MobiDB-lite"/>
    </source>
</evidence>
<name>A0A7D8YQZ2_9HELO</name>
<gene>
    <name evidence="2" type="ORF">LCER1_G008680</name>
</gene>
<evidence type="ECO:0000313" key="2">
    <source>
        <dbReference type="EMBL" id="TVY52701.1"/>
    </source>
</evidence>
<feature type="compositionally biased region" description="Acidic residues" evidence="1">
    <location>
        <begin position="401"/>
        <end position="411"/>
    </location>
</feature>
<dbReference type="AlphaFoldDB" id="A0A7D8YQZ2"/>